<dbReference type="AlphaFoldDB" id="A0A1M7ZLM1"/>
<protein>
    <submittedName>
        <fullName evidence="1">Uncharacterized protein</fullName>
    </submittedName>
</protein>
<evidence type="ECO:0000313" key="1">
    <source>
        <dbReference type="EMBL" id="SHO65798.1"/>
    </source>
</evidence>
<keyword evidence="2" id="KW-1185">Reference proteome</keyword>
<accession>A0A1M7ZLM1</accession>
<gene>
    <name evidence="1" type="ORF">SAMN02745172_02445</name>
</gene>
<organism evidence="1 2">
    <name type="scientific">Pseudoxanthobacter soli DSM 19599</name>
    <dbReference type="NCBI Taxonomy" id="1123029"/>
    <lineage>
        <taxon>Bacteria</taxon>
        <taxon>Pseudomonadati</taxon>
        <taxon>Pseudomonadota</taxon>
        <taxon>Alphaproteobacteria</taxon>
        <taxon>Hyphomicrobiales</taxon>
        <taxon>Segnochrobactraceae</taxon>
        <taxon>Pseudoxanthobacter</taxon>
    </lineage>
</organism>
<proteinExistence type="predicted"/>
<sequence length="579" mass="65403">MSEELSQEIIAHARGGTLLDAIFTKYDHPHRAERDRVATTLAELHNSGAIDVLDIISFESMQPYTGRSFSRGRAIYRSLVPSLISSAETIISKLSILIDSEESNNVAVLSSYDFEKWCDNDCTRPIDVLKLVDTDFPNADRFLTFAITAGIRSDRALFIERALQFILSEHQSRKLSAIKALAFVVDFDQAEWNSWTEALYDASRRKQSTDIYCEIIRTIFIQLSTITIYSTDTLIDILIPIIKKDHPVILCTTAQMTGIGRHAIPERLLIEILDVFRKVPADDLTAIELVDFALSELIGRGAVGQVQDVVAELIRKPTSRVTADKFDACWYALNRIGGEVLEDWIISWLLDGDMNLCGAVSNHILSDRVTEYDINFRRHNLRSKDYSYLARKIVGFFFANSELMHSLLMSILRDAPPSETDTIVDLLIDPVLINYSGLADRYLALNASDDGDTSRPHVQRALEKLEEYLAGLRSIGRVVELHPSQNEQSIERQRHSDSMAEAMNNNSDDFPLSKIFNESVILHGTRTVNWIDRHGSESIRTEITLNTVTHSIELPRGELVDPIGTRLELIHFRAESRPL</sequence>
<dbReference type="EMBL" id="FRXO01000004">
    <property type="protein sequence ID" value="SHO65798.1"/>
    <property type="molecule type" value="Genomic_DNA"/>
</dbReference>
<dbReference type="RefSeq" id="WP_139282508.1">
    <property type="nucleotide sequence ID" value="NZ_FRXO01000004.1"/>
</dbReference>
<dbReference type="STRING" id="1123029.SAMN02745172_02445"/>
<name>A0A1M7ZLM1_9HYPH</name>
<evidence type="ECO:0000313" key="2">
    <source>
        <dbReference type="Proteomes" id="UP000186406"/>
    </source>
</evidence>
<reference evidence="1 2" key="1">
    <citation type="submission" date="2016-12" db="EMBL/GenBank/DDBJ databases">
        <authorList>
            <person name="Song W.-J."/>
            <person name="Kurnit D.M."/>
        </authorList>
    </citation>
    <scope>NUCLEOTIDE SEQUENCE [LARGE SCALE GENOMIC DNA]</scope>
    <source>
        <strain evidence="1 2">DSM 19599</strain>
    </source>
</reference>
<dbReference type="Proteomes" id="UP000186406">
    <property type="component" value="Unassembled WGS sequence"/>
</dbReference>
<dbReference type="OrthoDB" id="9178514at2"/>